<dbReference type="InterPro" id="IPR029044">
    <property type="entry name" value="Nucleotide-diphossugar_trans"/>
</dbReference>
<evidence type="ECO:0000256" key="4">
    <source>
        <dbReference type="ARBA" id="ARBA00022692"/>
    </source>
</evidence>
<dbReference type="GO" id="GO:0016020">
    <property type="term" value="C:membrane"/>
    <property type="evidence" value="ECO:0007669"/>
    <property type="project" value="InterPro"/>
</dbReference>
<dbReference type="GO" id="GO:0071555">
    <property type="term" value="P:cell wall organization"/>
    <property type="evidence" value="ECO:0007669"/>
    <property type="project" value="UniProtKB-KW"/>
</dbReference>
<evidence type="ECO:0000256" key="6">
    <source>
        <dbReference type="ARBA" id="ARBA00023136"/>
    </source>
</evidence>
<evidence type="ECO:0000256" key="9">
    <source>
        <dbReference type="PIRSR" id="PIRSR605150-2"/>
    </source>
</evidence>
<proteinExistence type="predicted"/>
<organism evidence="12">
    <name type="scientific">Tanacetum cinerariifolium</name>
    <name type="common">Dalmatian daisy</name>
    <name type="synonym">Chrysanthemum cinerariifolium</name>
    <dbReference type="NCBI Taxonomy" id="118510"/>
    <lineage>
        <taxon>Eukaryota</taxon>
        <taxon>Viridiplantae</taxon>
        <taxon>Streptophyta</taxon>
        <taxon>Embryophyta</taxon>
        <taxon>Tracheophyta</taxon>
        <taxon>Spermatophyta</taxon>
        <taxon>Magnoliopsida</taxon>
        <taxon>eudicotyledons</taxon>
        <taxon>Gunneridae</taxon>
        <taxon>Pentapetalae</taxon>
        <taxon>asterids</taxon>
        <taxon>campanulids</taxon>
        <taxon>Asterales</taxon>
        <taxon>Asteraceae</taxon>
        <taxon>Asteroideae</taxon>
        <taxon>Anthemideae</taxon>
        <taxon>Anthemidinae</taxon>
        <taxon>Tanacetum</taxon>
    </lineage>
</organism>
<keyword evidence="7" id="KW-0961">Cell wall biogenesis/degradation</keyword>
<keyword evidence="5 11" id="KW-1133">Transmembrane helix</keyword>
<feature type="binding site" evidence="10">
    <location>
        <position position="326"/>
    </location>
    <ligand>
        <name>Mn(2+)</name>
        <dbReference type="ChEBI" id="CHEBI:29035"/>
    </ligand>
</feature>
<comment type="subcellular location">
    <subcellularLocation>
        <location evidence="1">Endomembrane system</location>
        <topology evidence="1">Multi-pass membrane protein</topology>
    </subcellularLocation>
</comment>
<dbReference type="AlphaFoldDB" id="A0A6L2NW70"/>
<evidence type="ECO:0000256" key="3">
    <source>
        <dbReference type="ARBA" id="ARBA00022679"/>
    </source>
</evidence>
<dbReference type="GO" id="GO:0030244">
    <property type="term" value="P:cellulose biosynthetic process"/>
    <property type="evidence" value="ECO:0007669"/>
    <property type="project" value="InterPro"/>
</dbReference>
<feature type="binding site" evidence="9">
    <location>
        <position position="159"/>
    </location>
    <ligand>
        <name>UDP-alpha-D-glucose</name>
        <dbReference type="ChEBI" id="CHEBI:58885"/>
    </ligand>
</feature>
<evidence type="ECO:0000256" key="8">
    <source>
        <dbReference type="PIRSR" id="PIRSR605150-1"/>
    </source>
</evidence>
<feature type="active site" evidence="8">
    <location>
        <position position="189"/>
    </location>
</feature>
<feature type="transmembrane region" description="Helical" evidence="11">
    <location>
        <begin position="689"/>
        <end position="709"/>
    </location>
</feature>
<keyword evidence="6 11" id="KW-0472">Membrane</keyword>
<name>A0A6L2NW70_TANCI</name>
<evidence type="ECO:0000256" key="2">
    <source>
        <dbReference type="ARBA" id="ARBA00022676"/>
    </source>
</evidence>
<dbReference type="Gene3D" id="3.90.550.10">
    <property type="entry name" value="Spore Coat Polysaccharide Biosynthesis Protein SpsA, Chain A"/>
    <property type="match status" value="1"/>
</dbReference>
<accession>A0A6L2NW70</accession>
<dbReference type="Pfam" id="PF03552">
    <property type="entry name" value="Cellulose_synt"/>
    <property type="match status" value="3"/>
</dbReference>
<dbReference type="InterPro" id="IPR005150">
    <property type="entry name" value="Cellulose_synth"/>
</dbReference>
<evidence type="ECO:0000256" key="10">
    <source>
        <dbReference type="PIRSR" id="PIRSR605150-3"/>
    </source>
</evidence>
<keyword evidence="2" id="KW-0328">Glycosyltransferase</keyword>
<sequence>STYVFICTADPTKEPPAGVVNTALSVLAYEYPTDKLSVYISDDGGSKMTLYAFMECAQFAKHWIPYCKKHNIVDRSPEAYFGCDTAWFPETDDIKAYPENLPQLVEESEYPSLDVFICTADPTKEPPAGVVNTALSVLAEYLQNEALEDVFICTADPTKEPPAGVVNTALSVLAYEYPTDKLSVYISDDGGSKMTLYAFMECAKFAKHWIPYCKKHNIVDRSPEAYFGCDTAWFPETDDIKVMYENMKSRIETVVQSGDVSLDEINKSEFQDAFKKWTPDFTRGKHPTVIEILLDKCVDKDVDGAVMPNLIYISREKSNDKPHNFKAGALNVLIRASGLMTNGQIFLVLDCDTYSNDPEAPLRALCYFMDPKADPKLAFLQFPQRYDCINKNDIYAAEIILETQILILGMDGLLGTQFMGTGCFFKRNVIGDRPSIGVNTFRNGIHSKAMTSRDVLVSAHEVARCDYEEDTKWGRQIGFRYGSLTEDIYTGFRLHCEGWKSILCNPKRAAFLGGSPTNLNDMLNQFKRWYTGFLEMFFNKYCPLIYGVRSMNPLHALCYTHYNLRPFWTIPIIVYAFVPQVSLIKSFSVFPKVSEDGFWLYAFLFLGAYGKEFLDFVVFGGTTTQKWWSYQRMWLMWGLSSFPFALLDWSLKSLGLPTSGFNVTSKVVDEEQNRLYEQGLFEFGVESVFFFPISVASLINLFSFVKGVVFDIILNGKLEELFVQIFISGFVVVNSWPIYEGMILRKDRGKMPLKISLASLATAIAICVAPDCLWLSEGRRS</sequence>
<evidence type="ECO:0000256" key="11">
    <source>
        <dbReference type="SAM" id="Phobius"/>
    </source>
</evidence>
<evidence type="ECO:0000313" key="12">
    <source>
        <dbReference type="EMBL" id="GEU90538.1"/>
    </source>
</evidence>
<evidence type="ECO:0000256" key="5">
    <source>
        <dbReference type="ARBA" id="ARBA00022989"/>
    </source>
</evidence>
<keyword evidence="3" id="KW-0808">Transferase</keyword>
<feature type="non-terminal residue" evidence="12">
    <location>
        <position position="1"/>
    </location>
</feature>
<keyword evidence="4 11" id="KW-0812">Transmembrane</keyword>
<feature type="binding site" evidence="9">
    <location>
        <position position="160"/>
    </location>
    <ligand>
        <name>UDP-alpha-D-glucose</name>
        <dbReference type="ChEBI" id="CHEBI:58885"/>
    </ligand>
</feature>
<feature type="transmembrane region" description="Helical" evidence="11">
    <location>
        <begin position="598"/>
        <end position="621"/>
    </location>
</feature>
<comment type="caution">
    <text evidence="12">The sequence shown here is derived from an EMBL/GenBank/DDBJ whole genome shotgun (WGS) entry which is preliminary data.</text>
</comment>
<feature type="binding site" evidence="9">
    <location>
        <position position="189"/>
    </location>
    <ligand>
        <name>UDP-alpha-D-glucose</name>
        <dbReference type="ChEBI" id="CHEBI:58885"/>
    </ligand>
</feature>
<reference evidence="12" key="1">
    <citation type="journal article" date="2019" name="Sci. Rep.">
        <title>Draft genome of Tanacetum cinerariifolium, the natural source of mosquito coil.</title>
        <authorList>
            <person name="Yamashiro T."/>
            <person name="Shiraishi A."/>
            <person name="Satake H."/>
            <person name="Nakayama K."/>
        </authorList>
    </citation>
    <scope>NUCLEOTIDE SEQUENCE</scope>
</reference>
<dbReference type="PANTHER" id="PTHR13301">
    <property type="entry name" value="X-BOX TRANSCRIPTION FACTOR-RELATED"/>
    <property type="match status" value="1"/>
</dbReference>
<gene>
    <name evidence="12" type="ORF">Tci_062516</name>
</gene>
<feature type="active site" evidence="8">
    <location>
        <position position="487"/>
    </location>
</feature>
<protein>
    <submittedName>
        <fullName evidence="12">Cellulose synthase-like protein G3</fullName>
    </submittedName>
</protein>
<feature type="transmembrane region" description="Helical" evidence="11">
    <location>
        <begin position="721"/>
        <end position="739"/>
    </location>
</feature>
<feature type="transmembrane region" description="Helical" evidence="11">
    <location>
        <begin position="633"/>
        <end position="651"/>
    </location>
</feature>
<feature type="transmembrane region" description="Helical" evidence="11">
    <location>
        <begin position="751"/>
        <end position="775"/>
    </location>
</feature>
<evidence type="ECO:0000256" key="7">
    <source>
        <dbReference type="ARBA" id="ARBA00023316"/>
    </source>
</evidence>
<dbReference type="EMBL" id="BKCJ010010209">
    <property type="protein sequence ID" value="GEU90538.1"/>
    <property type="molecule type" value="Genomic_DNA"/>
</dbReference>
<dbReference type="GO" id="GO:0012505">
    <property type="term" value="C:endomembrane system"/>
    <property type="evidence" value="ECO:0007669"/>
    <property type="project" value="UniProtKB-SubCell"/>
</dbReference>
<dbReference type="GO" id="GO:0016760">
    <property type="term" value="F:cellulose synthase (UDP-forming) activity"/>
    <property type="evidence" value="ECO:0007669"/>
    <property type="project" value="InterPro"/>
</dbReference>
<dbReference type="SUPFAM" id="SSF53448">
    <property type="entry name" value="Nucleotide-diphospho-sugar transferases"/>
    <property type="match status" value="1"/>
</dbReference>
<evidence type="ECO:0000256" key="1">
    <source>
        <dbReference type="ARBA" id="ARBA00004127"/>
    </source>
</evidence>
<feature type="binding site" evidence="10">
    <location>
        <position position="350"/>
    </location>
    <ligand>
        <name>Mn(2+)</name>
        <dbReference type="ChEBI" id="CHEBI:29035"/>
    </ligand>
</feature>